<evidence type="ECO:0000313" key="3">
    <source>
        <dbReference type="Proteomes" id="UP000188268"/>
    </source>
</evidence>
<feature type="non-terminal residue" evidence="2">
    <location>
        <position position="54"/>
    </location>
</feature>
<name>A0A1R3ID75_COCAP</name>
<dbReference type="AlphaFoldDB" id="A0A1R3ID75"/>
<keyword evidence="3" id="KW-1185">Reference proteome</keyword>
<organism evidence="2 3">
    <name type="scientific">Corchorus capsularis</name>
    <name type="common">Jute</name>
    <dbReference type="NCBI Taxonomy" id="210143"/>
    <lineage>
        <taxon>Eukaryota</taxon>
        <taxon>Viridiplantae</taxon>
        <taxon>Streptophyta</taxon>
        <taxon>Embryophyta</taxon>
        <taxon>Tracheophyta</taxon>
        <taxon>Spermatophyta</taxon>
        <taxon>Magnoliopsida</taxon>
        <taxon>eudicotyledons</taxon>
        <taxon>Gunneridae</taxon>
        <taxon>Pentapetalae</taxon>
        <taxon>rosids</taxon>
        <taxon>malvids</taxon>
        <taxon>Malvales</taxon>
        <taxon>Malvaceae</taxon>
        <taxon>Grewioideae</taxon>
        <taxon>Apeibeae</taxon>
        <taxon>Corchorus</taxon>
    </lineage>
</organism>
<sequence>MGSFQPIPECSGFPTHGQSFQVSDPGFPTHGQSFRVSDPAKARMAFDPPEWAVS</sequence>
<proteinExistence type="predicted"/>
<dbReference type="EMBL" id="AWWV01010295">
    <property type="protein sequence ID" value="OMO80510.1"/>
    <property type="molecule type" value="Genomic_DNA"/>
</dbReference>
<accession>A0A1R3ID75</accession>
<reference evidence="2 3" key="1">
    <citation type="submission" date="2013-09" db="EMBL/GenBank/DDBJ databases">
        <title>Corchorus capsularis genome sequencing.</title>
        <authorList>
            <person name="Alam M."/>
            <person name="Haque M.S."/>
            <person name="Islam M.S."/>
            <person name="Emdad E.M."/>
            <person name="Islam M.M."/>
            <person name="Ahmed B."/>
            <person name="Halim A."/>
            <person name="Hossen Q.M.M."/>
            <person name="Hossain M.Z."/>
            <person name="Ahmed R."/>
            <person name="Khan M.M."/>
            <person name="Islam R."/>
            <person name="Rashid M.M."/>
            <person name="Khan S.A."/>
            <person name="Rahman M.S."/>
            <person name="Alam M."/>
        </authorList>
    </citation>
    <scope>NUCLEOTIDE SEQUENCE [LARGE SCALE GENOMIC DNA]</scope>
    <source>
        <strain evidence="3">cv. CVL-1</strain>
        <tissue evidence="2">Whole seedling</tissue>
    </source>
</reference>
<gene>
    <name evidence="2" type="ORF">CCACVL1_12922</name>
</gene>
<evidence type="ECO:0000313" key="2">
    <source>
        <dbReference type="EMBL" id="OMO80510.1"/>
    </source>
</evidence>
<dbReference type="Proteomes" id="UP000188268">
    <property type="component" value="Unassembled WGS sequence"/>
</dbReference>
<dbReference type="Gramene" id="OMO80510">
    <property type="protein sequence ID" value="OMO80510"/>
    <property type="gene ID" value="CCACVL1_12922"/>
</dbReference>
<protein>
    <submittedName>
        <fullName evidence="2">Uncharacterized protein</fullName>
    </submittedName>
</protein>
<comment type="caution">
    <text evidence="2">The sequence shown here is derived from an EMBL/GenBank/DDBJ whole genome shotgun (WGS) entry which is preliminary data.</text>
</comment>
<feature type="region of interest" description="Disordered" evidence="1">
    <location>
        <begin position="1"/>
        <end position="41"/>
    </location>
</feature>
<evidence type="ECO:0000256" key="1">
    <source>
        <dbReference type="SAM" id="MobiDB-lite"/>
    </source>
</evidence>